<keyword evidence="3" id="KW-1185">Reference proteome</keyword>
<organism evidence="2 3">
    <name type="scientific">Nosema granulosis</name>
    <dbReference type="NCBI Taxonomy" id="83296"/>
    <lineage>
        <taxon>Eukaryota</taxon>
        <taxon>Fungi</taxon>
        <taxon>Fungi incertae sedis</taxon>
        <taxon>Microsporidia</taxon>
        <taxon>Nosematidae</taxon>
        <taxon>Nosema</taxon>
    </lineage>
</organism>
<proteinExistence type="predicted"/>
<dbReference type="GO" id="GO:0015074">
    <property type="term" value="P:DNA integration"/>
    <property type="evidence" value="ECO:0007669"/>
    <property type="project" value="InterPro"/>
</dbReference>
<feature type="domain" description="Integrase catalytic" evidence="1">
    <location>
        <begin position="130"/>
        <end position="185"/>
    </location>
</feature>
<evidence type="ECO:0000313" key="3">
    <source>
        <dbReference type="Proteomes" id="UP000740883"/>
    </source>
</evidence>
<evidence type="ECO:0000313" key="2">
    <source>
        <dbReference type="EMBL" id="KAF9762930.1"/>
    </source>
</evidence>
<dbReference type="EMBL" id="SBJO01000119">
    <property type="protein sequence ID" value="KAF9762930.1"/>
    <property type="molecule type" value="Genomic_DNA"/>
</dbReference>
<dbReference type="AlphaFoldDB" id="A0A9P6GZM4"/>
<dbReference type="InterPro" id="IPR012337">
    <property type="entry name" value="RNaseH-like_sf"/>
</dbReference>
<dbReference type="GO" id="GO:0005634">
    <property type="term" value="C:nucleus"/>
    <property type="evidence" value="ECO:0007669"/>
    <property type="project" value="UniProtKB-ARBA"/>
</dbReference>
<dbReference type="InterPro" id="IPR001584">
    <property type="entry name" value="Integrase_cat-core"/>
</dbReference>
<dbReference type="Gene3D" id="3.30.420.10">
    <property type="entry name" value="Ribonuclease H-like superfamily/Ribonuclease H"/>
    <property type="match status" value="1"/>
</dbReference>
<evidence type="ECO:0000259" key="1">
    <source>
        <dbReference type="PROSITE" id="PS50994"/>
    </source>
</evidence>
<reference evidence="2 3" key="1">
    <citation type="journal article" date="2020" name="Genome Biol. Evol.">
        <title>Comparative genomics of strictly vertically transmitted, feminizing microsporidia endosymbionts of amphipod crustaceans.</title>
        <authorList>
            <person name="Cormier A."/>
            <person name="Chebbi M.A."/>
            <person name="Giraud I."/>
            <person name="Wattier R."/>
            <person name="Teixeira M."/>
            <person name="Gilbert C."/>
            <person name="Rigaud T."/>
            <person name="Cordaux R."/>
        </authorList>
    </citation>
    <scope>NUCLEOTIDE SEQUENCE [LARGE SCALE GENOMIC DNA]</scope>
    <source>
        <strain evidence="2 3">Ou3-Ou53</strain>
    </source>
</reference>
<dbReference type="PROSITE" id="PS50994">
    <property type="entry name" value="INTEGRASE"/>
    <property type="match status" value="1"/>
</dbReference>
<dbReference type="OrthoDB" id="2499658at2759"/>
<accession>A0A9P6GZM4</accession>
<protein>
    <submittedName>
        <fullName evidence="2">Gag-Pol polyprotein</fullName>
    </submittedName>
</protein>
<dbReference type="Proteomes" id="UP000740883">
    <property type="component" value="Unassembled WGS sequence"/>
</dbReference>
<dbReference type="GO" id="GO:0003676">
    <property type="term" value="F:nucleic acid binding"/>
    <property type="evidence" value="ECO:0007669"/>
    <property type="project" value="InterPro"/>
</dbReference>
<sequence>MVSIVANKIEYDNIVFFLQGKDNLVNLPKDKKKRLKKKAGKFILIEGVLYLYDKENLHKRVFHGEQVDLIKFETKRFHDEHHYGMNRFENKCNDYYFKIPRDIIRQVIAECKVCAQSQPLKTKEKLVNIVACRPMERLQIDLIDMRIYKDSNSQYPWILTIIDVYSNYAWAFPLKSKTSSMFQRH</sequence>
<gene>
    <name evidence="2" type="primary">pro-pol_1</name>
    <name evidence="2" type="ORF">NGRA_1650</name>
</gene>
<comment type="caution">
    <text evidence="2">The sequence shown here is derived from an EMBL/GenBank/DDBJ whole genome shotgun (WGS) entry which is preliminary data.</text>
</comment>
<name>A0A9P6GZM4_9MICR</name>
<dbReference type="InterPro" id="IPR036397">
    <property type="entry name" value="RNaseH_sf"/>
</dbReference>
<dbReference type="SUPFAM" id="SSF53098">
    <property type="entry name" value="Ribonuclease H-like"/>
    <property type="match status" value="1"/>
</dbReference>